<feature type="chain" id="PRO_5027789583" evidence="3">
    <location>
        <begin position="24"/>
        <end position="466"/>
    </location>
</feature>
<keyword evidence="2" id="KW-0472">Membrane</keyword>
<proteinExistence type="predicted"/>
<dbReference type="Gene3D" id="2.60.40.10">
    <property type="entry name" value="Immunoglobulins"/>
    <property type="match status" value="1"/>
</dbReference>
<evidence type="ECO:0000256" key="1">
    <source>
        <dbReference type="SAM" id="MobiDB-lite"/>
    </source>
</evidence>
<evidence type="ECO:0000256" key="2">
    <source>
        <dbReference type="SAM" id="Phobius"/>
    </source>
</evidence>
<dbReference type="CTD" id="3459"/>
<dbReference type="RefSeq" id="XP_031417994.1">
    <property type="nucleotide sequence ID" value="XM_031562134.1"/>
</dbReference>
<dbReference type="Proteomes" id="UP000515152">
    <property type="component" value="Chromosome 24"/>
</dbReference>
<feature type="transmembrane region" description="Helical" evidence="2">
    <location>
        <begin position="247"/>
        <end position="267"/>
    </location>
</feature>
<gene>
    <name evidence="5" type="primary">ifngr1</name>
</gene>
<keyword evidence="3" id="KW-0732">Signal</keyword>
<protein>
    <submittedName>
        <fullName evidence="5">Interferon gamma receptor 1</fullName>
    </submittedName>
</protein>
<dbReference type="InterPro" id="IPR013783">
    <property type="entry name" value="Ig-like_fold"/>
</dbReference>
<keyword evidence="2" id="KW-1133">Transmembrane helix</keyword>
<dbReference type="SUPFAM" id="SSF49265">
    <property type="entry name" value="Fibronectin type III"/>
    <property type="match status" value="1"/>
</dbReference>
<dbReference type="AlphaFoldDB" id="A0A6P8EZX7"/>
<dbReference type="PANTHER" id="PTHR20859:SF87">
    <property type="entry name" value="CYTOKINE RECEPTOR FAMILY MEMBER B13-RELATED"/>
    <property type="match status" value="1"/>
</dbReference>
<feature type="compositionally biased region" description="Basic and acidic residues" evidence="1">
    <location>
        <begin position="401"/>
        <end position="411"/>
    </location>
</feature>
<organism evidence="4 5">
    <name type="scientific">Clupea harengus</name>
    <name type="common">Atlantic herring</name>
    <dbReference type="NCBI Taxonomy" id="7950"/>
    <lineage>
        <taxon>Eukaryota</taxon>
        <taxon>Metazoa</taxon>
        <taxon>Chordata</taxon>
        <taxon>Craniata</taxon>
        <taxon>Vertebrata</taxon>
        <taxon>Euteleostomi</taxon>
        <taxon>Actinopterygii</taxon>
        <taxon>Neopterygii</taxon>
        <taxon>Teleostei</taxon>
        <taxon>Clupei</taxon>
        <taxon>Clupeiformes</taxon>
        <taxon>Clupeoidei</taxon>
        <taxon>Clupeidae</taxon>
        <taxon>Clupea</taxon>
    </lineage>
</organism>
<dbReference type="GeneID" id="116219146"/>
<feature type="region of interest" description="Disordered" evidence="1">
    <location>
        <begin position="310"/>
        <end position="466"/>
    </location>
</feature>
<dbReference type="OrthoDB" id="9946382at2759"/>
<evidence type="ECO:0000256" key="3">
    <source>
        <dbReference type="SAM" id="SignalP"/>
    </source>
</evidence>
<dbReference type="InterPro" id="IPR050650">
    <property type="entry name" value="Type-II_Cytokine-TF_Rcpt"/>
</dbReference>
<evidence type="ECO:0000313" key="4">
    <source>
        <dbReference type="Proteomes" id="UP000515152"/>
    </source>
</evidence>
<dbReference type="InterPro" id="IPR036116">
    <property type="entry name" value="FN3_sf"/>
</dbReference>
<feature type="compositionally biased region" description="Polar residues" evidence="1">
    <location>
        <begin position="325"/>
        <end position="345"/>
    </location>
</feature>
<reference evidence="5" key="1">
    <citation type="submission" date="2025-08" db="UniProtKB">
        <authorList>
            <consortium name="RefSeq"/>
        </authorList>
    </citation>
    <scope>IDENTIFICATION</scope>
</reference>
<accession>A0A6P8EZX7</accession>
<dbReference type="GO" id="GO:0005886">
    <property type="term" value="C:plasma membrane"/>
    <property type="evidence" value="ECO:0007669"/>
    <property type="project" value="TreeGrafter"/>
</dbReference>
<keyword evidence="5" id="KW-0675">Receptor</keyword>
<dbReference type="PANTHER" id="PTHR20859">
    <property type="entry name" value="INTERFERON/INTERLEUKIN RECEPTOR"/>
    <property type="match status" value="1"/>
</dbReference>
<name>A0A6P8EZX7_CLUHA</name>
<dbReference type="GO" id="GO:0004896">
    <property type="term" value="F:cytokine receptor activity"/>
    <property type="evidence" value="ECO:0007669"/>
    <property type="project" value="TreeGrafter"/>
</dbReference>
<keyword evidence="2" id="KW-0812">Transmembrane</keyword>
<dbReference type="KEGG" id="char:116219146"/>
<keyword evidence="4" id="KW-1185">Reference proteome</keyword>
<sequence>MDFTVWGFICAVGVLTSLDSGQAVVLPCPENVTVSCDNFETFVYWNYSEHLVDPFFQINLTMDTEENQTWSFKSVGRYANITSQLNSNYAIYTLSIRARNVTHESDFSPPVTFTYDKSNEGIEGSMLCKLDFPPINLEYQYGFLTLKFRNPMHLYENTLALKYLKDNTYPNLETSELSYNVIDQSNIPTVFSCPYQKAICEEKLQISDKEDQYCVNLSGSIVRAEFRPARICYSGLKPKGLPPPTTMAIVFTSLLVVMAVVLGTLVFRKMINKTHPTTPTNLTSFRHQIRPILLGPSENFSPSPLSVVPLLSPSETSEDPLLPNSGRSSADCSRFQLLTQEQQGRAGQENKEEDEERNTESTEWPSDGSSTDYPPNSELLERSGGTLVSDYDSPHSVEMSSGDKEEERNTESCEWPSDGLSTDPDYPPNSELLEGSGGTLGSDYDSRQEMSSGDWVEGYSARDPVA</sequence>
<feature type="signal peptide" evidence="3">
    <location>
        <begin position="1"/>
        <end position="23"/>
    </location>
</feature>
<evidence type="ECO:0000313" key="5">
    <source>
        <dbReference type="RefSeq" id="XP_031417994.1"/>
    </source>
</evidence>